<reference evidence="2" key="1">
    <citation type="journal article" date="2020" name="Nature">
        <title>Giant virus diversity and host interactions through global metagenomics.</title>
        <authorList>
            <person name="Schulz F."/>
            <person name="Roux S."/>
            <person name="Paez-Espino D."/>
            <person name="Jungbluth S."/>
            <person name="Walsh D.A."/>
            <person name="Denef V.J."/>
            <person name="McMahon K.D."/>
            <person name="Konstantinidis K.T."/>
            <person name="Eloe-Fadrosh E.A."/>
            <person name="Kyrpides N.C."/>
            <person name="Woyke T."/>
        </authorList>
    </citation>
    <scope>NUCLEOTIDE SEQUENCE</scope>
    <source>
        <strain evidence="2">GVMAG-M-3300025860-20</strain>
    </source>
</reference>
<name>A0A6C0J6B3_9ZZZZ</name>
<dbReference type="AlphaFoldDB" id="A0A6C0J6B3"/>
<evidence type="ECO:0000313" key="2">
    <source>
        <dbReference type="EMBL" id="QHU00833.1"/>
    </source>
</evidence>
<feature type="transmembrane region" description="Helical" evidence="1">
    <location>
        <begin position="6"/>
        <end position="23"/>
    </location>
</feature>
<keyword evidence="1" id="KW-1133">Transmembrane helix</keyword>
<protein>
    <submittedName>
        <fullName evidence="2">Uncharacterized protein</fullName>
    </submittedName>
</protein>
<sequence>MIDVMLYAIEFLSNIMYIIWMKLKQLVKVKLKITVE</sequence>
<evidence type="ECO:0000256" key="1">
    <source>
        <dbReference type="SAM" id="Phobius"/>
    </source>
</evidence>
<keyword evidence="1" id="KW-0472">Membrane</keyword>
<keyword evidence="1" id="KW-0812">Transmembrane</keyword>
<organism evidence="2">
    <name type="scientific">viral metagenome</name>
    <dbReference type="NCBI Taxonomy" id="1070528"/>
    <lineage>
        <taxon>unclassified sequences</taxon>
        <taxon>metagenomes</taxon>
        <taxon>organismal metagenomes</taxon>
    </lineage>
</organism>
<accession>A0A6C0J6B3</accession>
<proteinExistence type="predicted"/>
<dbReference type="EMBL" id="MN740329">
    <property type="protein sequence ID" value="QHU00833.1"/>
    <property type="molecule type" value="Genomic_DNA"/>
</dbReference>